<reference evidence="8" key="1">
    <citation type="submission" date="2021-01" db="EMBL/GenBank/DDBJ databases">
        <authorList>
            <consortium name="Genoscope - CEA"/>
            <person name="William W."/>
        </authorList>
    </citation>
    <scope>NUCLEOTIDE SEQUENCE</scope>
</reference>
<feature type="compositionally biased region" description="Polar residues" evidence="5">
    <location>
        <begin position="67"/>
        <end position="84"/>
    </location>
</feature>
<feature type="transmembrane region" description="Helical" evidence="6">
    <location>
        <begin position="1113"/>
        <end position="1133"/>
    </location>
</feature>
<dbReference type="GO" id="GO:0005254">
    <property type="term" value="F:chloride channel activity"/>
    <property type="evidence" value="ECO:0007669"/>
    <property type="project" value="TreeGrafter"/>
</dbReference>
<evidence type="ECO:0000256" key="4">
    <source>
        <dbReference type="ARBA" id="ARBA00023136"/>
    </source>
</evidence>
<evidence type="ECO:0000256" key="3">
    <source>
        <dbReference type="ARBA" id="ARBA00022989"/>
    </source>
</evidence>
<evidence type="ECO:0000313" key="8">
    <source>
        <dbReference type="EMBL" id="CAD8122888.1"/>
    </source>
</evidence>
<comment type="caution">
    <text evidence="8">The sequence shown here is derived from an EMBL/GenBank/DDBJ whole genome shotgun (WGS) entry which is preliminary data.</text>
</comment>
<feature type="transmembrane region" description="Helical" evidence="6">
    <location>
        <begin position="1139"/>
        <end position="1160"/>
    </location>
</feature>
<dbReference type="InterPro" id="IPR049452">
    <property type="entry name" value="Anoctamin_TM"/>
</dbReference>
<evidence type="ECO:0000256" key="6">
    <source>
        <dbReference type="SAM" id="Phobius"/>
    </source>
</evidence>
<dbReference type="GO" id="GO:0016020">
    <property type="term" value="C:membrane"/>
    <property type="evidence" value="ECO:0007669"/>
    <property type="project" value="UniProtKB-SubCell"/>
</dbReference>
<evidence type="ECO:0000256" key="1">
    <source>
        <dbReference type="ARBA" id="ARBA00004141"/>
    </source>
</evidence>
<organism evidence="8 9">
    <name type="scientific">Paramecium sonneborni</name>
    <dbReference type="NCBI Taxonomy" id="65129"/>
    <lineage>
        <taxon>Eukaryota</taxon>
        <taxon>Sar</taxon>
        <taxon>Alveolata</taxon>
        <taxon>Ciliophora</taxon>
        <taxon>Intramacronucleata</taxon>
        <taxon>Oligohymenophorea</taxon>
        <taxon>Peniculida</taxon>
        <taxon>Parameciidae</taxon>
        <taxon>Paramecium</taxon>
    </lineage>
</organism>
<dbReference type="PANTHER" id="PTHR12308:SF73">
    <property type="entry name" value="ANOCTAMIN"/>
    <property type="match status" value="1"/>
</dbReference>
<dbReference type="Pfam" id="PF04547">
    <property type="entry name" value="Anoctamin"/>
    <property type="match status" value="1"/>
</dbReference>
<evidence type="ECO:0000256" key="2">
    <source>
        <dbReference type="ARBA" id="ARBA00022692"/>
    </source>
</evidence>
<dbReference type="EMBL" id="CAJJDN010000141">
    <property type="protein sequence ID" value="CAD8122888.1"/>
    <property type="molecule type" value="Genomic_DNA"/>
</dbReference>
<proteinExistence type="predicted"/>
<keyword evidence="9" id="KW-1185">Reference proteome</keyword>
<feature type="region of interest" description="Disordered" evidence="5">
    <location>
        <begin position="1"/>
        <end position="84"/>
    </location>
</feature>
<dbReference type="Proteomes" id="UP000692954">
    <property type="component" value="Unassembled WGS sequence"/>
</dbReference>
<keyword evidence="3 6" id="KW-1133">Transmembrane helix</keyword>
<keyword evidence="2 6" id="KW-0812">Transmembrane</keyword>
<keyword evidence="4 6" id="KW-0472">Membrane</keyword>
<feature type="transmembrane region" description="Helical" evidence="6">
    <location>
        <begin position="933"/>
        <end position="955"/>
    </location>
</feature>
<dbReference type="InterPro" id="IPR007632">
    <property type="entry name" value="Anoctamin"/>
</dbReference>
<gene>
    <name evidence="8" type="ORF">PSON_ATCC_30995.1.T1410051</name>
</gene>
<feature type="compositionally biased region" description="Basic and acidic residues" evidence="5">
    <location>
        <begin position="34"/>
        <end position="66"/>
    </location>
</feature>
<dbReference type="PANTHER" id="PTHR12308">
    <property type="entry name" value="ANOCTAMIN"/>
    <property type="match status" value="1"/>
</dbReference>
<evidence type="ECO:0000313" key="9">
    <source>
        <dbReference type="Proteomes" id="UP000692954"/>
    </source>
</evidence>
<accession>A0A8S1R4X1</accession>
<sequence>MINIEFNKPEQKRQQVLKTKAMEMKISSKKRQRVKDEKQKQEVSDKKDEKQETIHQQDMSSIHEQDQQIIDNQQKCQNEQKGQTKITNEQSRALEFAKLVLNLADPAQYTRVQQANQIKKNTTGDQEEEEEETVKIDRTDFLSTAEYQELQDKYSDYNIGELVLKFPNPDYEKMTDRSVDIKEAERVFSSQLAISADGGVPQSLLTIQRQVFLSSFLQLSDYVETDRKKIKESLKQSATAIHQRDNPDLQPYYGFQEQYRKNKDQSIEELLREEVPLQRTPSEEINQEVIQMLNLIHLKPNENLDVYQNINKKYCKGGFLYKKWTEDKSDYDWIQIGQTPQDFLTLIRMTVITKLCRDAQFHCRQFISSDDQYIFVVLKSKIEYVKYQAELQRMQKQYELGFADILSLEPCDKLLRPLRLKNYLRDPDFIKEAPNYIEDKKEDSKEKKKKPARIDSEAQKIYQGVLKWGDQELRANCVIKQQILDPLIQWMCIELKINLNSERAQIVDDQPLSRDVWEAYYIYQLYLIDYLTRVKDCYTEKEIKANKGFLFKLIFRKALGDPNELYLAFNNSWFKEKLILANLWDRQGINPIAPYEQYFVTHSEDGLWRQYEVSEKGHRSEFMNMEKLKIAYGTVSRFLNVKKLIENGYIQSYFALHDPYQLMGLSKGPMIKPLIDLQLVKEGKKSKGELKLNNLFVSLKDEAEGADFDSECLVEECKFHWFPPWTLPIDSMRDYFGEKIGLYFRFLQFYSHQLWSVVVLAIICEGVIDNTTGDAHKAFIVIFAVILISWSSYFICQWKRQQTMFQIQFGQNVETEAGEIERPAFEGDFIRSLISDKLNEEFYPTWKKQFKLFYSASVTLIIVLMVIASVIGVFILKNYLIEEYPDNQFLVSFVPSMINAIVIQLFNLIYFNVSNKLNDFENHKYESSYENSLILKTYTFIFINTFNCLAIIAFLNESFPALSLCKTSIGNNCYRALKDQMVTIFMVNFAKTLPQLITPCIKAFIRAETKQADENLVVHEFNQIDEFIEKQSDLEPYVSNPEVDGLMNDYMELIVQFAFLQLFGLAFPLCYFIAFLTNITQIQVDKLKLIHFMQRPIPCSAADIANWSWIMEIIAFLSVFCNAGLIVFTSGVVPPDSQSASYAIFVIVFLGLKYFSSFIISPIPEKASLILTRHKFAIDRVHRGMRNSIKSYYKGKVRETMDGVDYEKMQEQEKDHLLKGPNVNIELKNR</sequence>
<feature type="domain" description="Anoctamin transmembrane" evidence="7">
    <location>
        <begin position="732"/>
        <end position="1173"/>
    </location>
</feature>
<dbReference type="OrthoDB" id="414468at2759"/>
<protein>
    <recommendedName>
        <fullName evidence="7">Anoctamin transmembrane domain-containing protein</fullName>
    </recommendedName>
</protein>
<name>A0A8S1R4X1_9CILI</name>
<evidence type="ECO:0000259" key="7">
    <source>
        <dbReference type="Pfam" id="PF04547"/>
    </source>
</evidence>
<feature type="transmembrane region" description="Helical" evidence="6">
    <location>
        <begin position="888"/>
        <end position="913"/>
    </location>
</feature>
<feature type="transmembrane region" description="Helical" evidence="6">
    <location>
        <begin position="852"/>
        <end position="876"/>
    </location>
</feature>
<feature type="transmembrane region" description="Helical" evidence="6">
    <location>
        <begin position="778"/>
        <end position="796"/>
    </location>
</feature>
<dbReference type="AlphaFoldDB" id="A0A8S1R4X1"/>
<evidence type="ECO:0000256" key="5">
    <source>
        <dbReference type="SAM" id="MobiDB-lite"/>
    </source>
</evidence>
<feature type="transmembrane region" description="Helical" evidence="6">
    <location>
        <begin position="1053"/>
        <end position="1076"/>
    </location>
</feature>
<comment type="subcellular location">
    <subcellularLocation>
        <location evidence="1">Membrane</location>
        <topology evidence="1">Multi-pass membrane protein</topology>
    </subcellularLocation>
</comment>